<dbReference type="InterPro" id="IPR011990">
    <property type="entry name" value="TPR-like_helical_dom_sf"/>
</dbReference>
<sequence length="530" mass="59007">MKKIYLTLALAVGLMTTSCELDIEPVGYLPTDSALETPSSFNAARATLYAALKGCVSGNSFINSTDVQSDQFNAMAGFSNTLGDMYRWDFTTQTGSFSSVYGGYQGLISQANFIIDGYAKAKPEEKPDLFPDGDNVKGTEGLKIAHSALGDAYFMRAYAIFGLLEYYSPAYSETNATQPDLGASYNLHFSENFNPASYPGRNTLEESYKQVNDDLDKAMQYVTTTGIYRSEYVTLDCIHALRARVALNKKDYVTAYKEAELVIKNTTAKYALCSSASQLVNEWYYDGMQFQYDKKYNGTSESLFTLVSSSTSDLPSATGGVYLPKQIGSTPDYIPTKDLLNLYDAKDYRRSVFFTEVSVVTSTGAAGRVQCLNKFNKEGILWLMTSKDESAEFSHMPKVFRLPEMYLIAAEAYALAPTHDLTKAAKYLNDFRKKRISGFKAVTYTDAATLLSDVKDERAREFVGEGFRFKDLKRYGMGVKRGVPQQRDLCSNPGSNTTDLNIAATDYRMLWPIPKDEVEVNKKLKQNPGY</sequence>
<dbReference type="Gene3D" id="1.25.40.390">
    <property type="match status" value="1"/>
</dbReference>
<comment type="similarity">
    <text evidence="2">Belongs to the SusD family.</text>
</comment>
<evidence type="ECO:0000256" key="2">
    <source>
        <dbReference type="ARBA" id="ARBA00006275"/>
    </source>
</evidence>
<evidence type="ECO:0000259" key="7">
    <source>
        <dbReference type="Pfam" id="PF14322"/>
    </source>
</evidence>
<evidence type="ECO:0000256" key="4">
    <source>
        <dbReference type="ARBA" id="ARBA00023136"/>
    </source>
</evidence>
<dbReference type="Pfam" id="PF14322">
    <property type="entry name" value="SusD-like_3"/>
    <property type="match status" value="1"/>
</dbReference>
<keyword evidence="5" id="KW-0998">Cell outer membrane</keyword>
<protein>
    <submittedName>
        <fullName evidence="8">RagB/SusD family nutrient uptake outer membrane protein</fullName>
    </submittedName>
</protein>
<keyword evidence="3" id="KW-0732">Signal</keyword>
<evidence type="ECO:0000256" key="5">
    <source>
        <dbReference type="ARBA" id="ARBA00023237"/>
    </source>
</evidence>
<name>A0A3R6G2J1_9BACT</name>
<accession>A0A3R6G2J1</accession>
<keyword evidence="4" id="KW-0472">Membrane</keyword>
<proteinExistence type="inferred from homology"/>
<organism evidence="8 9">
    <name type="scientific">Leyella stercorea</name>
    <dbReference type="NCBI Taxonomy" id="363265"/>
    <lineage>
        <taxon>Bacteria</taxon>
        <taxon>Pseudomonadati</taxon>
        <taxon>Bacteroidota</taxon>
        <taxon>Bacteroidia</taxon>
        <taxon>Bacteroidales</taxon>
        <taxon>Prevotellaceae</taxon>
        <taxon>Leyella</taxon>
    </lineage>
</organism>
<dbReference type="SUPFAM" id="SSF48452">
    <property type="entry name" value="TPR-like"/>
    <property type="match status" value="1"/>
</dbReference>
<dbReference type="InterPro" id="IPR012944">
    <property type="entry name" value="SusD_RagB_dom"/>
</dbReference>
<dbReference type="OrthoDB" id="1080118at2"/>
<gene>
    <name evidence="8" type="ORF">DW060_09250</name>
</gene>
<dbReference type="EMBL" id="QRNO01000046">
    <property type="protein sequence ID" value="RHK49237.1"/>
    <property type="molecule type" value="Genomic_DNA"/>
</dbReference>
<evidence type="ECO:0000259" key="6">
    <source>
        <dbReference type="Pfam" id="PF07980"/>
    </source>
</evidence>
<comment type="caution">
    <text evidence="8">The sequence shown here is derived from an EMBL/GenBank/DDBJ whole genome shotgun (WGS) entry which is preliminary data.</text>
</comment>
<evidence type="ECO:0000313" key="9">
    <source>
        <dbReference type="Proteomes" id="UP000286598"/>
    </source>
</evidence>
<evidence type="ECO:0000256" key="1">
    <source>
        <dbReference type="ARBA" id="ARBA00004442"/>
    </source>
</evidence>
<dbReference type="AlphaFoldDB" id="A0A3R6G2J1"/>
<dbReference type="InterPro" id="IPR033985">
    <property type="entry name" value="SusD-like_N"/>
</dbReference>
<feature type="domain" description="SusD-like N-terminal" evidence="7">
    <location>
        <begin position="62"/>
        <end position="225"/>
    </location>
</feature>
<evidence type="ECO:0000313" key="8">
    <source>
        <dbReference type="EMBL" id="RHK49237.1"/>
    </source>
</evidence>
<dbReference type="Proteomes" id="UP000286598">
    <property type="component" value="Unassembled WGS sequence"/>
</dbReference>
<dbReference type="Pfam" id="PF07980">
    <property type="entry name" value="SusD_RagB"/>
    <property type="match status" value="1"/>
</dbReference>
<feature type="domain" description="RagB/SusD" evidence="6">
    <location>
        <begin position="385"/>
        <end position="530"/>
    </location>
</feature>
<dbReference type="PROSITE" id="PS51257">
    <property type="entry name" value="PROKAR_LIPOPROTEIN"/>
    <property type="match status" value="1"/>
</dbReference>
<comment type="subcellular location">
    <subcellularLocation>
        <location evidence="1">Cell outer membrane</location>
    </subcellularLocation>
</comment>
<reference evidence="8 9" key="1">
    <citation type="submission" date="2018-08" db="EMBL/GenBank/DDBJ databases">
        <title>A genome reference for cultivated species of the human gut microbiota.</title>
        <authorList>
            <person name="Zou Y."/>
            <person name="Xue W."/>
            <person name="Luo G."/>
        </authorList>
    </citation>
    <scope>NUCLEOTIDE SEQUENCE [LARGE SCALE GENOMIC DNA]</scope>
    <source>
        <strain evidence="8 9">AF42-9</strain>
    </source>
</reference>
<keyword evidence="9" id="KW-1185">Reference proteome</keyword>
<dbReference type="GO" id="GO:0009279">
    <property type="term" value="C:cell outer membrane"/>
    <property type="evidence" value="ECO:0007669"/>
    <property type="project" value="UniProtKB-SubCell"/>
</dbReference>
<evidence type="ECO:0000256" key="3">
    <source>
        <dbReference type="ARBA" id="ARBA00022729"/>
    </source>
</evidence>